<dbReference type="SUPFAM" id="SSF54593">
    <property type="entry name" value="Glyoxalase/Bleomycin resistance protein/Dihydroxybiphenyl dioxygenase"/>
    <property type="match status" value="1"/>
</dbReference>
<protein>
    <recommendedName>
        <fullName evidence="2">Bleomycin resistance protein</fullName>
    </recommendedName>
</protein>
<sequence length="121" mass="13894">MVLSPAIPILRIFSVEKAREFYLDFLGFQVDWEHRFEPDLPLYMQVRRSGLTLHLSEHHGDATPGSAVFIPVEDIDALQRELIAKQYGYARPGVEAVGWGREMQVADPFGNRLRFCEFAKD</sequence>
<name>A0A482INJ9_9BURK</name>
<dbReference type="OrthoDB" id="9803104at2"/>
<dbReference type="Proteomes" id="UP000253772">
    <property type="component" value="Chromosome c1"/>
</dbReference>
<dbReference type="InterPro" id="IPR029068">
    <property type="entry name" value="Glyas_Bleomycin-R_OHBP_Dase"/>
</dbReference>
<dbReference type="RefSeq" id="WP_011516510.1">
    <property type="nucleotide sequence ID" value="NZ_CP037900.1"/>
</dbReference>
<dbReference type="Gene3D" id="3.10.180.10">
    <property type="entry name" value="2,3-Dihydroxybiphenyl 1,2-Dioxygenase, domain 1"/>
    <property type="match status" value="1"/>
</dbReference>
<dbReference type="GO" id="GO:0046677">
    <property type="term" value="P:response to antibiotic"/>
    <property type="evidence" value="ECO:0007669"/>
    <property type="project" value="UniProtKB-KW"/>
</dbReference>
<evidence type="ECO:0000313" key="5">
    <source>
        <dbReference type="EMBL" id="QBP09751.1"/>
    </source>
</evidence>
<gene>
    <name evidence="5" type="ORF">DDF84_008250</name>
</gene>
<comment type="similarity">
    <text evidence="1">Belongs to the bleomycin resistance protein family.</text>
</comment>
<dbReference type="InterPro" id="IPR000335">
    <property type="entry name" value="Bleomycin-R"/>
</dbReference>
<evidence type="ECO:0000313" key="6">
    <source>
        <dbReference type="Proteomes" id="UP000253772"/>
    </source>
</evidence>
<dbReference type="InterPro" id="IPR037523">
    <property type="entry name" value="VOC_core"/>
</dbReference>
<proteinExistence type="inferred from homology"/>
<feature type="domain" description="VOC" evidence="4">
    <location>
        <begin position="4"/>
        <end position="118"/>
    </location>
</feature>
<evidence type="ECO:0000259" key="4">
    <source>
        <dbReference type="PROSITE" id="PS51819"/>
    </source>
</evidence>
<reference evidence="5 6" key="1">
    <citation type="submission" date="2019-03" db="EMBL/GenBank/DDBJ databases">
        <title>Comparative insights into the high quality Complete genome sequence of highly metal resistant Cupriavidus metallidurans strain BS1 isolated from a gold-copper mine.</title>
        <authorList>
            <person name="Mazhar H.S."/>
            <person name="Rensing C."/>
        </authorList>
    </citation>
    <scope>NUCLEOTIDE SEQUENCE [LARGE SCALE GENOMIC DNA]</scope>
    <source>
        <strain evidence="5 6">BS1</strain>
    </source>
</reference>
<dbReference type="PROSITE" id="PS51819">
    <property type="entry name" value="VOC"/>
    <property type="match status" value="1"/>
</dbReference>
<keyword evidence="3" id="KW-0046">Antibiotic resistance</keyword>
<organism evidence="5 6">
    <name type="scientific">Cupriavidus metallidurans</name>
    <dbReference type="NCBI Taxonomy" id="119219"/>
    <lineage>
        <taxon>Bacteria</taxon>
        <taxon>Pseudomonadati</taxon>
        <taxon>Pseudomonadota</taxon>
        <taxon>Betaproteobacteria</taxon>
        <taxon>Burkholderiales</taxon>
        <taxon>Burkholderiaceae</taxon>
        <taxon>Cupriavidus</taxon>
    </lineage>
</organism>
<evidence type="ECO:0000256" key="1">
    <source>
        <dbReference type="ARBA" id="ARBA00011051"/>
    </source>
</evidence>
<dbReference type="AlphaFoldDB" id="A0A482INJ9"/>
<accession>A0A482INJ9</accession>
<dbReference type="Pfam" id="PF19581">
    <property type="entry name" value="Glyoxalase_7"/>
    <property type="match status" value="1"/>
</dbReference>
<dbReference type="CDD" id="cd08349">
    <property type="entry name" value="BLMA_like"/>
    <property type="match status" value="1"/>
</dbReference>
<evidence type="ECO:0000256" key="3">
    <source>
        <dbReference type="ARBA" id="ARBA00023251"/>
    </source>
</evidence>
<dbReference type="EMBL" id="CP037900">
    <property type="protein sequence ID" value="QBP09751.1"/>
    <property type="molecule type" value="Genomic_DNA"/>
</dbReference>
<dbReference type="OMA" id="AIPIIRI"/>
<evidence type="ECO:0000256" key="2">
    <source>
        <dbReference type="ARBA" id="ARBA00021572"/>
    </source>
</evidence>